<name>A0A3N1GJH7_9ACTN</name>
<protein>
    <recommendedName>
        <fullName evidence="5">Secreted protein</fullName>
    </recommendedName>
</protein>
<organism evidence="3 4">
    <name type="scientific">Couchioplanes caeruleus</name>
    <dbReference type="NCBI Taxonomy" id="56438"/>
    <lineage>
        <taxon>Bacteria</taxon>
        <taxon>Bacillati</taxon>
        <taxon>Actinomycetota</taxon>
        <taxon>Actinomycetes</taxon>
        <taxon>Micromonosporales</taxon>
        <taxon>Micromonosporaceae</taxon>
        <taxon>Couchioplanes</taxon>
    </lineage>
</organism>
<keyword evidence="2" id="KW-0472">Membrane</keyword>
<dbReference type="EMBL" id="RJKL01000001">
    <property type="protein sequence ID" value="ROP30359.1"/>
    <property type="molecule type" value="Genomic_DNA"/>
</dbReference>
<feature type="transmembrane region" description="Helical" evidence="2">
    <location>
        <begin position="61"/>
        <end position="79"/>
    </location>
</feature>
<gene>
    <name evidence="3" type="ORF">EDD30_3202</name>
</gene>
<evidence type="ECO:0008006" key="5">
    <source>
        <dbReference type="Google" id="ProtNLM"/>
    </source>
</evidence>
<feature type="compositionally biased region" description="Gly residues" evidence="1">
    <location>
        <begin position="104"/>
        <end position="116"/>
    </location>
</feature>
<feature type="region of interest" description="Disordered" evidence="1">
    <location>
        <begin position="1"/>
        <end position="56"/>
    </location>
</feature>
<dbReference type="AlphaFoldDB" id="A0A3N1GJH7"/>
<evidence type="ECO:0000256" key="1">
    <source>
        <dbReference type="SAM" id="MobiDB-lite"/>
    </source>
</evidence>
<keyword evidence="2" id="KW-1133">Transmembrane helix</keyword>
<dbReference type="RefSeq" id="WP_244945257.1">
    <property type="nucleotide sequence ID" value="NZ_RJKL01000001.1"/>
</dbReference>
<keyword evidence="2" id="KW-0812">Transmembrane</keyword>
<feature type="region of interest" description="Disordered" evidence="1">
    <location>
        <begin position="82"/>
        <end position="142"/>
    </location>
</feature>
<feature type="compositionally biased region" description="Basic and acidic residues" evidence="1">
    <location>
        <begin position="7"/>
        <end position="22"/>
    </location>
</feature>
<accession>A0A3N1GJH7</accession>
<evidence type="ECO:0000256" key="2">
    <source>
        <dbReference type="SAM" id="Phobius"/>
    </source>
</evidence>
<feature type="compositionally biased region" description="Low complexity" evidence="1">
    <location>
        <begin position="91"/>
        <end position="103"/>
    </location>
</feature>
<evidence type="ECO:0000313" key="4">
    <source>
        <dbReference type="Proteomes" id="UP000271683"/>
    </source>
</evidence>
<dbReference type="Proteomes" id="UP000271683">
    <property type="component" value="Unassembled WGS sequence"/>
</dbReference>
<evidence type="ECO:0000313" key="3">
    <source>
        <dbReference type="EMBL" id="ROP30359.1"/>
    </source>
</evidence>
<reference evidence="3 4" key="1">
    <citation type="submission" date="2018-11" db="EMBL/GenBank/DDBJ databases">
        <title>Sequencing the genomes of 1000 actinobacteria strains.</title>
        <authorList>
            <person name="Klenk H.-P."/>
        </authorList>
    </citation>
    <scope>NUCLEOTIDE SEQUENCE [LARGE SCALE GENOMIC DNA]</scope>
    <source>
        <strain evidence="3 4">DSM 43634</strain>
    </source>
</reference>
<proteinExistence type="predicted"/>
<feature type="compositionally biased region" description="Basic and acidic residues" evidence="1">
    <location>
        <begin position="30"/>
        <end position="56"/>
    </location>
</feature>
<sequence length="383" mass="39312">MPDASDDAPRPDDAKPRADTAELRSAGAEPRAENAEPRADTAEPRAENAEPRSDRGAGFKLATFGAVVVVVLFAGYGIGRLNNSVDRTRSAPAPTQQQATAGAHGHGTTPGAGTGADAGTTPHDDTGAAPHLHNPDGTVTQVAGSGVTSQAVGGLALTASGLTLQPGKVLFPAGRAQPFRFRVTGAAGAPITTYAIVHDKPLHLVVVRRDLTGFQHLHPTMAPDGTWSIDLTLAEPGSYRAIADFTAVVGGQQTPATLGVDLTVAGNYAPVSLPPPVTEATAGGFTVQYAGTPRIGTTQPLLMSVRGPDGKPAALEPYLGAYGHLVVLREGDVGYVHVHPEAGPTGGAVKFWLAAPGPGRYRMFFDFQVAGKVHTAAFTAVVN</sequence>
<comment type="caution">
    <text evidence="3">The sequence shown here is derived from an EMBL/GenBank/DDBJ whole genome shotgun (WGS) entry which is preliminary data.</text>
</comment>